<dbReference type="InterPro" id="IPR023765">
    <property type="entry name" value="SBP_5_CS"/>
</dbReference>
<dbReference type="RefSeq" id="WP_284256055.1">
    <property type="nucleotide sequence ID" value="NZ_BSOS01000005.1"/>
</dbReference>
<dbReference type="InterPro" id="IPR039424">
    <property type="entry name" value="SBP_5"/>
</dbReference>
<protein>
    <submittedName>
        <fullName evidence="6">ABC transporter substrate-binding protein</fullName>
    </submittedName>
</protein>
<dbReference type="SUPFAM" id="SSF53850">
    <property type="entry name" value="Periplasmic binding protein-like II"/>
    <property type="match status" value="1"/>
</dbReference>
<evidence type="ECO:0000259" key="5">
    <source>
        <dbReference type="Pfam" id="PF00496"/>
    </source>
</evidence>
<accession>A0ABQ6A5R8</accession>
<comment type="similarity">
    <text evidence="2">Belongs to the bacterial solute-binding protein 5 family.</text>
</comment>
<proteinExistence type="inferred from homology"/>
<dbReference type="Pfam" id="PF00496">
    <property type="entry name" value="SBP_bac_5"/>
    <property type="match status" value="1"/>
</dbReference>
<reference evidence="7" key="1">
    <citation type="journal article" date="2019" name="Int. J. Syst. Evol. Microbiol.">
        <title>The Global Catalogue of Microorganisms (GCM) 10K type strain sequencing project: providing services to taxonomists for standard genome sequencing and annotation.</title>
        <authorList>
            <consortium name="The Broad Institute Genomics Platform"/>
            <consortium name="The Broad Institute Genome Sequencing Center for Infectious Disease"/>
            <person name="Wu L."/>
            <person name="Ma J."/>
        </authorList>
    </citation>
    <scope>NUCLEOTIDE SEQUENCE [LARGE SCALE GENOMIC DNA]</scope>
    <source>
        <strain evidence="7">NBRC 112502</strain>
    </source>
</reference>
<comment type="caution">
    <text evidence="6">The sequence shown here is derived from an EMBL/GenBank/DDBJ whole genome shotgun (WGS) entry which is preliminary data.</text>
</comment>
<dbReference type="EMBL" id="BSOS01000005">
    <property type="protein sequence ID" value="GLR65553.1"/>
    <property type="molecule type" value="Genomic_DNA"/>
</dbReference>
<evidence type="ECO:0000256" key="4">
    <source>
        <dbReference type="SAM" id="SignalP"/>
    </source>
</evidence>
<name>A0ABQ6A5R8_9PROT</name>
<dbReference type="InterPro" id="IPR000914">
    <property type="entry name" value="SBP_5_dom"/>
</dbReference>
<feature type="signal peptide" evidence="4">
    <location>
        <begin position="1"/>
        <end position="31"/>
    </location>
</feature>
<dbReference type="PIRSF" id="PIRSF002741">
    <property type="entry name" value="MppA"/>
    <property type="match status" value="1"/>
</dbReference>
<dbReference type="InterPro" id="IPR030678">
    <property type="entry name" value="Peptide/Ni-bd"/>
</dbReference>
<evidence type="ECO:0000256" key="1">
    <source>
        <dbReference type="ARBA" id="ARBA00004418"/>
    </source>
</evidence>
<dbReference type="PANTHER" id="PTHR30290:SF38">
    <property type="entry name" value="D,D-DIPEPTIDE-BINDING PERIPLASMIC PROTEIN DDPA-RELATED"/>
    <property type="match status" value="1"/>
</dbReference>
<organism evidence="6 7">
    <name type="scientific">Acidocella aquatica</name>
    <dbReference type="NCBI Taxonomy" id="1922313"/>
    <lineage>
        <taxon>Bacteria</taxon>
        <taxon>Pseudomonadati</taxon>
        <taxon>Pseudomonadota</taxon>
        <taxon>Alphaproteobacteria</taxon>
        <taxon>Acetobacterales</taxon>
        <taxon>Acidocellaceae</taxon>
        <taxon>Acidocella</taxon>
    </lineage>
</organism>
<gene>
    <name evidence="6" type="ORF">GCM10010909_02310</name>
</gene>
<sequence length="533" mass="58659">MLLRKLRKLALSATIFSPLAIGVLAPSAAQAGPQLKPTPSILRVAVHVGLETLDPITTTAYIDRTHGYLVYDTLLAMDKNFQPQPQMVGHWTVSPDQKTWIFVLRDGLKWSDGTNVEAADCVASLERWGKRDGTGQQLFEDIASLTAPDSKTIEIQLKAPDDTLLDALAKLSSNVPFMMPKRIAETSPYTSITDPTGSGPYMFVMKDWVPGEKAVYVKNPYYKPRSDTPSLAAGAKIAQADEIDLIHYADPKAAAKALIDGYVQYDESPPMSVLPMLEADQSIIVEPTSPPGAVGMLRFNAAIPPFDNPAIRLAVLEAINQTTYMEAAFGNDPRWWRTCYSIYPCGTTYATDSGNWIMKLTNPQAARYALENAGYKGMPVVVLDPVDIPVLAAFTNVTVKMLKDLGMKVEVENMTWDEMLKRRNNRGTENGWNIFDTWWIADDISSPQAIAYSGDPKTGWVGWPDDPKLEKDRVAFTAATTLADQQAKAAQVQADVLQDATVGILGQFFEPIAFSKSVTGLTTPVQFFWNLRP</sequence>
<evidence type="ECO:0000313" key="6">
    <source>
        <dbReference type="EMBL" id="GLR65553.1"/>
    </source>
</evidence>
<dbReference type="Gene3D" id="3.10.105.10">
    <property type="entry name" value="Dipeptide-binding Protein, Domain 3"/>
    <property type="match status" value="1"/>
</dbReference>
<evidence type="ECO:0000313" key="7">
    <source>
        <dbReference type="Proteomes" id="UP001156641"/>
    </source>
</evidence>
<evidence type="ECO:0000256" key="3">
    <source>
        <dbReference type="ARBA" id="ARBA00022729"/>
    </source>
</evidence>
<dbReference type="Proteomes" id="UP001156641">
    <property type="component" value="Unassembled WGS sequence"/>
</dbReference>
<dbReference type="CDD" id="cd08502">
    <property type="entry name" value="PBP2_NikA_DppA_OppA_like_16"/>
    <property type="match status" value="1"/>
</dbReference>
<comment type="subcellular location">
    <subcellularLocation>
        <location evidence="1">Periplasm</location>
    </subcellularLocation>
</comment>
<evidence type="ECO:0000256" key="2">
    <source>
        <dbReference type="ARBA" id="ARBA00005695"/>
    </source>
</evidence>
<feature type="chain" id="PRO_5047442427" evidence="4">
    <location>
        <begin position="32"/>
        <end position="533"/>
    </location>
</feature>
<keyword evidence="3 4" id="KW-0732">Signal</keyword>
<dbReference type="PROSITE" id="PS01040">
    <property type="entry name" value="SBP_BACTERIAL_5"/>
    <property type="match status" value="1"/>
</dbReference>
<dbReference type="Gene3D" id="3.40.190.10">
    <property type="entry name" value="Periplasmic binding protein-like II"/>
    <property type="match status" value="1"/>
</dbReference>
<feature type="domain" description="Solute-binding protein family 5" evidence="5">
    <location>
        <begin position="83"/>
        <end position="452"/>
    </location>
</feature>
<dbReference type="PANTHER" id="PTHR30290">
    <property type="entry name" value="PERIPLASMIC BINDING COMPONENT OF ABC TRANSPORTER"/>
    <property type="match status" value="1"/>
</dbReference>
<keyword evidence="7" id="KW-1185">Reference proteome</keyword>